<gene>
    <name evidence="4" type="ORF">NS184_00935</name>
</gene>
<dbReference type="RefSeq" id="WP_058724276.1">
    <property type="nucleotide sequence ID" value="NZ_LDQC01000003.1"/>
</dbReference>
<dbReference type="InterPro" id="IPR001647">
    <property type="entry name" value="HTH_TetR"/>
</dbReference>
<dbReference type="Gene3D" id="1.10.357.10">
    <property type="entry name" value="Tetracycline Repressor, domain 2"/>
    <property type="match status" value="1"/>
</dbReference>
<accession>A0A175S1M2</accession>
<dbReference type="GO" id="GO:0003700">
    <property type="term" value="F:DNA-binding transcription factor activity"/>
    <property type="evidence" value="ECO:0007669"/>
    <property type="project" value="TreeGrafter"/>
</dbReference>
<proteinExistence type="predicted"/>
<dbReference type="SUPFAM" id="SSF46689">
    <property type="entry name" value="Homeodomain-like"/>
    <property type="match status" value="1"/>
</dbReference>
<evidence type="ECO:0000256" key="2">
    <source>
        <dbReference type="PROSITE-ProRule" id="PRU00335"/>
    </source>
</evidence>
<organism evidence="4 5">
    <name type="scientific">Curtobacterium luteum</name>
    <dbReference type="NCBI Taxonomy" id="33881"/>
    <lineage>
        <taxon>Bacteria</taxon>
        <taxon>Bacillati</taxon>
        <taxon>Actinomycetota</taxon>
        <taxon>Actinomycetes</taxon>
        <taxon>Micrococcales</taxon>
        <taxon>Microbacteriaceae</taxon>
        <taxon>Curtobacterium</taxon>
    </lineage>
</organism>
<reference evidence="4 5" key="1">
    <citation type="journal article" date="2016" name="Front. Microbiol.">
        <title>Genomic Resource of Rice Seed Associated Bacteria.</title>
        <authorList>
            <person name="Midha S."/>
            <person name="Bansal K."/>
            <person name="Sharma S."/>
            <person name="Kumar N."/>
            <person name="Patil P.P."/>
            <person name="Chaudhry V."/>
            <person name="Patil P.B."/>
        </authorList>
    </citation>
    <scope>NUCLEOTIDE SEQUENCE [LARGE SCALE GENOMIC DNA]</scope>
    <source>
        <strain evidence="4 5">NS184</strain>
    </source>
</reference>
<dbReference type="PATRIC" id="fig|33881.3.peg.1423"/>
<dbReference type="InterPro" id="IPR036271">
    <property type="entry name" value="Tet_transcr_reg_TetR-rel_C_sf"/>
</dbReference>
<dbReference type="PANTHER" id="PTHR30055:SF200">
    <property type="entry name" value="HTH-TYPE TRANSCRIPTIONAL REPRESSOR BDCR"/>
    <property type="match status" value="1"/>
</dbReference>
<comment type="caution">
    <text evidence="4">The sequence shown here is derived from an EMBL/GenBank/DDBJ whole genome shotgun (WGS) entry which is preliminary data.</text>
</comment>
<dbReference type="AlphaFoldDB" id="A0A175S1M2"/>
<name>A0A175S1M2_9MICO</name>
<dbReference type="GO" id="GO:0000976">
    <property type="term" value="F:transcription cis-regulatory region binding"/>
    <property type="evidence" value="ECO:0007669"/>
    <property type="project" value="TreeGrafter"/>
</dbReference>
<protein>
    <submittedName>
        <fullName evidence="4">TetR family transcriptional regulator</fullName>
    </submittedName>
</protein>
<evidence type="ECO:0000256" key="1">
    <source>
        <dbReference type="ARBA" id="ARBA00023125"/>
    </source>
</evidence>
<dbReference type="Pfam" id="PF00440">
    <property type="entry name" value="TetR_N"/>
    <property type="match status" value="1"/>
</dbReference>
<dbReference type="InterPro" id="IPR009057">
    <property type="entry name" value="Homeodomain-like_sf"/>
</dbReference>
<dbReference type="Proteomes" id="UP000078252">
    <property type="component" value="Unassembled WGS sequence"/>
</dbReference>
<dbReference type="OrthoDB" id="4214267at2"/>
<dbReference type="InterPro" id="IPR050109">
    <property type="entry name" value="HTH-type_TetR-like_transc_reg"/>
</dbReference>
<feature type="DNA-binding region" description="H-T-H motif" evidence="2">
    <location>
        <begin position="28"/>
        <end position="47"/>
    </location>
</feature>
<evidence type="ECO:0000259" key="3">
    <source>
        <dbReference type="PROSITE" id="PS50977"/>
    </source>
</evidence>
<dbReference type="SUPFAM" id="SSF48498">
    <property type="entry name" value="Tetracyclin repressor-like, C-terminal domain"/>
    <property type="match status" value="1"/>
</dbReference>
<dbReference type="EMBL" id="LDQC01000003">
    <property type="protein sequence ID" value="KTR11536.1"/>
    <property type="molecule type" value="Genomic_DNA"/>
</dbReference>
<dbReference type="PRINTS" id="PR00455">
    <property type="entry name" value="HTHTETR"/>
</dbReference>
<evidence type="ECO:0000313" key="4">
    <source>
        <dbReference type="EMBL" id="KTR11536.1"/>
    </source>
</evidence>
<keyword evidence="1 2" id="KW-0238">DNA-binding</keyword>
<evidence type="ECO:0000313" key="5">
    <source>
        <dbReference type="Proteomes" id="UP000078252"/>
    </source>
</evidence>
<dbReference type="PANTHER" id="PTHR30055">
    <property type="entry name" value="HTH-TYPE TRANSCRIPTIONAL REGULATOR RUTR"/>
    <property type="match status" value="1"/>
</dbReference>
<sequence>MAMRTGTRRKLLDAAEELFFTHGIAATPVDAVLDRAGVSSATLYREWGSKEALVAAALDRRHDEWTATWDRALAAAGDDRARLDAVFDALDAFRSTPTGSRWCAFLGTAAELADAPEEVRAVLSRETDTLRDRLTAAAEPLVGASDAPALAEDLLLVVSGALAMRLRDGRAGTATARAVADAVVHAHAERTTSKTSHGTPG</sequence>
<feature type="domain" description="HTH tetR-type" evidence="3">
    <location>
        <begin position="5"/>
        <end position="65"/>
    </location>
</feature>
<dbReference type="PROSITE" id="PS50977">
    <property type="entry name" value="HTH_TETR_2"/>
    <property type="match status" value="1"/>
</dbReference>